<feature type="compositionally biased region" description="Basic residues" evidence="1">
    <location>
        <begin position="38"/>
        <end position="48"/>
    </location>
</feature>
<feature type="compositionally biased region" description="Low complexity" evidence="1">
    <location>
        <begin position="204"/>
        <end position="222"/>
    </location>
</feature>
<sequence length="639" mass="68776">MARERESDVSDTSQSKRPALSHYDSSDQTQQLPPQHQHQQHHQAKGQKHVVGGGLGGRPRLHARVPSARGLHKHHATPSATKLNRRRSISPDEETEVPPESGHRRATSDIKLPRDQSSSNLKKNSSQTSLKQNQSHVDVAKKSKSSISLKRSYSNPAVYKLKSAASKVHFNLGDDADDLDQEDGQDDEWVDASTSNSPLLSRRSSTATGLPTATPLPSLPTTDGSYSTSPLSHDLDTTKNTASNGAHSPQSFNRNPTTHKQYLTSRILQRTPSYGAPPMMSTENVSVRLGSSRQNSPDSGLGHDASTLSGSPRTSSQVRPGSSGNQELTSRFVGHNSQEPGSEIPVDSFLAAVHHGGISRAAVNGKIETNGPRRPRSMGSLAQAQVRDLEAARGIHPTHDDSTLTDEEDLDNGVLAIGPRTRRSRAYVGPTDTSRTQQKLNLQRASSTLEGSHPHQGIGMGLGGVPVAAGPIAGGSSYDSRDPRLNKILERTGMEYLVVRRHQNPIARSIARLAQLPGADRQRPIPRPGTAHSKRGSDLGGGRSGPSLSLREREARDPSMVTLIGGQSARRPATPRSTFSSRQVHSASSSLGTDDDISRIHERHGLSGSSLVNGEEDADTIALLRQLWDKNMDLSASQD</sequence>
<feature type="compositionally biased region" description="Low complexity" evidence="1">
    <location>
        <begin position="28"/>
        <end position="37"/>
    </location>
</feature>
<keyword evidence="3" id="KW-1185">Reference proteome</keyword>
<dbReference type="PANTHER" id="PTHR22794">
    <property type="entry name" value="THAP DOMAIN PROTEIN 11"/>
    <property type="match status" value="1"/>
</dbReference>
<feature type="compositionally biased region" description="Basic and acidic residues" evidence="1">
    <location>
        <begin position="101"/>
        <end position="114"/>
    </location>
</feature>
<feature type="region of interest" description="Disordered" evidence="1">
    <location>
        <begin position="1"/>
        <end position="158"/>
    </location>
</feature>
<feature type="compositionally biased region" description="Polar residues" evidence="1">
    <location>
        <begin position="306"/>
        <end position="340"/>
    </location>
</feature>
<feature type="compositionally biased region" description="Polar residues" evidence="1">
    <location>
        <begin position="238"/>
        <end position="258"/>
    </location>
</feature>
<feature type="compositionally biased region" description="Polar residues" evidence="1">
    <location>
        <begin position="192"/>
        <end position="203"/>
    </location>
</feature>
<reference evidence="2" key="2">
    <citation type="submission" date="2023-06" db="EMBL/GenBank/DDBJ databases">
        <authorList>
            <consortium name="Lawrence Berkeley National Laboratory"/>
            <person name="Haridas S."/>
            <person name="Hensen N."/>
            <person name="Bonometti L."/>
            <person name="Westerberg I."/>
            <person name="Brannstrom I.O."/>
            <person name="Guillou S."/>
            <person name="Cros-Aarteil S."/>
            <person name="Calhoun S."/>
            <person name="Kuo A."/>
            <person name="Mondo S."/>
            <person name="Pangilinan J."/>
            <person name="Riley R."/>
            <person name="Labutti K."/>
            <person name="Andreopoulos B."/>
            <person name="Lipzen A."/>
            <person name="Chen C."/>
            <person name="Yanf M."/>
            <person name="Daum C."/>
            <person name="Ng V."/>
            <person name="Clum A."/>
            <person name="Steindorff A."/>
            <person name="Ohm R."/>
            <person name="Martin F."/>
            <person name="Silar P."/>
            <person name="Natvig D."/>
            <person name="Lalanne C."/>
            <person name="Gautier V."/>
            <person name="Ament-Velasquez S.L."/>
            <person name="Kruys A."/>
            <person name="Hutchinson M.I."/>
            <person name="Powell A.J."/>
            <person name="Barry K."/>
            <person name="Miller A.N."/>
            <person name="Grigoriev I.V."/>
            <person name="Debuchy R."/>
            <person name="Gladieux P."/>
            <person name="Thoren M.H."/>
            <person name="Johannesson H."/>
        </authorList>
    </citation>
    <scope>NUCLEOTIDE SEQUENCE</scope>
    <source>
        <strain evidence="2">CBS 955.72</strain>
    </source>
</reference>
<dbReference type="GO" id="GO:0000329">
    <property type="term" value="C:fungal-type vacuole membrane"/>
    <property type="evidence" value="ECO:0007669"/>
    <property type="project" value="TreeGrafter"/>
</dbReference>
<evidence type="ECO:0000313" key="2">
    <source>
        <dbReference type="EMBL" id="KAK3349921.1"/>
    </source>
</evidence>
<comment type="caution">
    <text evidence="2">The sequence shown here is derived from an EMBL/GenBank/DDBJ whole genome shotgun (WGS) entry which is preliminary data.</text>
</comment>
<feature type="compositionally biased region" description="Polar residues" evidence="1">
    <location>
        <begin position="575"/>
        <end position="592"/>
    </location>
</feature>
<dbReference type="PANTHER" id="PTHR22794:SF2">
    <property type="entry name" value="THAP DOMAIN-CONTAINING PROTEIN 11"/>
    <property type="match status" value="1"/>
</dbReference>
<feature type="compositionally biased region" description="Low complexity" evidence="1">
    <location>
        <begin position="116"/>
        <end position="135"/>
    </location>
</feature>
<dbReference type="Proteomes" id="UP001275084">
    <property type="component" value="Unassembled WGS sequence"/>
</dbReference>
<accession>A0AAJ0HG13</accession>
<dbReference type="GO" id="GO:0031931">
    <property type="term" value="C:TORC1 complex"/>
    <property type="evidence" value="ECO:0007669"/>
    <property type="project" value="TreeGrafter"/>
</dbReference>
<dbReference type="EMBL" id="JAUIQD010000005">
    <property type="protein sequence ID" value="KAK3349921.1"/>
    <property type="molecule type" value="Genomic_DNA"/>
</dbReference>
<name>A0AAJ0HG13_9PEZI</name>
<feature type="region of interest" description="Disordered" evidence="1">
    <location>
        <begin position="175"/>
        <end position="258"/>
    </location>
</feature>
<organism evidence="2 3">
    <name type="scientific">Lasiosphaeria hispida</name>
    <dbReference type="NCBI Taxonomy" id="260671"/>
    <lineage>
        <taxon>Eukaryota</taxon>
        <taxon>Fungi</taxon>
        <taxon>Dikarya</taxon>
        <taxon>Ascomycota</taxon>
        <taxon>Pezizomycotina</taxon>
        <taxon>Sordariomycetes</taxon>
        <taxon>Sordariomycetidae</taxon>
        <taxon>Sordariales</taxon>
        <taxon>Lasiosphaeriaceae</taxon>
        <taxon>Lasiosphaeria</taxon>
    </lineage>
</organism>
<dbReference type="AlphaFoldDB" id="A0AAJ0HG13"/>
<feature type="region of interest" description="Disordered" evidence="1">
    <location>
        <begin position="513"/>
        <end position="595"/>
    </location>
</feature>
<gene>
    <name evidence="2" type="ORF">B0T25DRAFT_251800</name>
</gene>
<proteinExistence type="predicted"/>
<feature type="compositionally biased region" description="Polar residues" evidence="1">
    <location>
        <begin position="287"/>
        <end position="298"/>
    </location>
</feature>
<feature type="compositionally biased region" description="Acidic residues" evidence="1">
    <location>
        <begin position="175"/>
        <end position="190"/>
    </location>
</feature>
<evidence type="ECO:0000256" key="1">
    <source>
        <dbReference type="SAM" id="MobiDB-lite"/>
    </source>
</evidence>
<feature type="compositionally biased region" description="Low complexity" evidence="1">
    <location>
        <begin position="145"/>
        <end position="154"/>
    </location>
</feature>
<reference evidence="2" key="1">
    <citation type="journal article" date="2023" name="Mol. Phylogenet. Evol.">
        <title>Genome-scale phylogeny and comparative genomics of the fungal order Sordariales.</title>
        <authorList>
            <person name="Hensen N."/>
            <person name="Bonometti L."/>
            <person name="Westerberg I."/>
            <person name="Brannstrom I.O."/>
            <person name="Guillou S."/>
            <person name="Cros-Aarteil S."/>
            <person name="Calhoun S."/>
            <person name="Haridas S."/>
            <person name="Kuo A."/>
            <person name="Mondo S."/>
            <person name="Pangilinan J."/>
            <person name="Riley R."/>
            <person name="LaButti K."/>
            <person name="Andreopoulos B."/>
            <person name="Lipzen A."/>
            <person name="Chen C."/>
            <person name="Yan M."/>
            <person name="Daum C."/>
            <person name="Ng V."/>
            <person name="Clum A."/>
            <person name="Steindorff A."/>
            <person name="Ohm R.A."/>
            <person name="Martin F."/>
            <person name="Silar P."/>
            <person name="Natvig D.O."/>
            <person name="Lalanne C."/>
            <person name="Gautier V."/>
            <person name="Ament-Velasquez S.L."/>
            <person name="Kruys A."/>
            <person name="Hutchinson M.I."/>
            <person name="Powell A.J."/>
            <person name="Barry K."/>
            <person name="Miller A.N."/>
            <person name="Grigoriev I.V."/>
            <person name="Debuchy R."/>
            <person name="Gladieux P."/>
            <person name="Hiltunen Thoren M."/>
            <person name="Johannesson H."/>
        </authorList>
    </citation>
    <scope>NUCLEOTIDE SEQUENCE</scope>
    <source>
        <strain evidence="2">CBS 955.72</strain>
    </source>
</reference>
<protein>
    <submittedName>
        <fullName evidence="2">Uncharacterized protein</fullName>
    </submittedName>
</protein>
<feature type="region of interest" description="Disordered" evidence="1">
    <location>
        <begin position="287"/>
        <end position="343"/>
    </location>
</feature>
<evidence type="ECO:0000313" key="3">
    <source>
        <dbReference type="Proteomes" id="UP001275084"/>
    </source>
</evidence>